<reference evidence="2 3" key="1">
    <citation type="submission" date="2014-04" db="EMBL/GenBank/DDBJ databases">
        <authorList>
            <consortium name="DOE Joint Genome Institute"/>
            <person name="Kuo A."/>
            <person name="Kohler A."/>
            <person name="Costa M.D."/>
            <person name="Nagy L.G."/>
            <person name="Floudas D."/>
            <person name="Copeland A."/>
            <person name="Barry K.W."/>
            <person name="Cichocki N."/>
            <person name="Veneault-Fourrey C."/>
            <person name="LaButti K."/>
            <person name="Lindquist E.A."/>
            <person name="Lipzen A."/>
            <person name="Lundell T."/>
            <person name="Morin E."/>
            <person name="Murat C."/>
            <person name="Sun H."/>
            <person name="Tunlid A."/>
            <person name="Henrissat B."/>
            <person name="Grigoriev I.V."/>
            <person name="Hibbett D.S."/>
            <person name="Martin F."/>
            <person name="Nordberg H.P."/>
            <person name="Cantor M.N."/>
            <person name="Hua S.X."/>
        </authorList>
    </citation>
    <scope>NUCLEOTIDE SEQUENCE [LARGE SCALE GENOMIC DNA]</scope>
    <source>
        <strain evidence="2 3">441</strain>
    </source>
</reference>
<feature type="region of interest" description="Disordered" evidence="1">
    <location>
        <begin position="1"/>
        <end position="24"/>
    </location>
</feature>
<feature type="compositionally biased region" description="Gly residues" evidence="1">
    <location>
        <begin position="1"/>
        <end position="11"/>
    </location>
</feature>
<dbReference type="AlphaFoldDB" id="A0A0C9ZMR8"/>
<dbReference type="HOGENOM" id="CLU_2688728_0_0_1"/>
<evidence type="ECO:0000313" key="3">
    <source>
        <dbReference type="Proteomes" id="UP000054018"/>
    </source>
</evidence>
<gene>
    <name evidence="2" type="ORF">PISMIDRAFT_201733</name>
</gene>
<keyword evidence="3" id="KW-1185">Reference proteome</keyword>
<accession>A0A0C9ZMR8</accession>
<sequence length="74" mass="7763">MGIGQRTGGANLGPNEDEVIPVDPAEGLDRPIPCWRRGVLALHNIPLLASPCEGGTTTVSHSLLCPELVDPLQP</sequence>
<reference evidence="3" key="2">
    <citation type="submission" date="2015-01" db="EMBL/GenBank/DDBJ databases">
        <title>Evolutionary Origins and Diversification of the Mycorrhizal Mutualists.</title>
        <authorList>
            <consortium name="DOE Joint Genome Institute"/>
            <consortium name="Mycorrhizal Genomics Consortium"/>
            <person name="Kohler A."/>
            <person name="Kuo A."/>
            <person name="Nagy L.G."/>
            <person name="Floudas D."/>
            <person name="Copeland A."/>
            <person name="Barry K.W."/>
            <person name="Cichocki N."/>
            <person name="Veneault-Fourrey C."/>
            <person name="LaButti K."/>
            <person name="Lindquist E.A."/>
            <person name="Lipzen A."/>
            <person name="Lundell T."/>
            <person name="Morin E."/>
            <person name="Murat C."/>
            <person name="Riley R."/>
            <person name="Ohm R."/>
            <person name="Sun H."/>
            <person name="Tunlid A."/>
            <person name="Henrissat B."/>
            <person name="Grigoriev I.V."/>
            <person name="Hibbett D.S."/>
            <person name="Martin F."/>
        </authorList>
    </citation>
    <scope>NUCLEOTIDE SEQUENCE [LARGE SCALE GENOMIC DNA]</scope>
    <source>
        <strain evidence="3">441</strain>
    </source>
</reference>
<organism evidence="2 3">
    <name type="scientific">Pisolithus microcarpus 441</name>
    <dbReference type="NCBI Taxonomy" id="765257"/>
    <lineage>
        <taxon>Eukaryota</taxon>
        <taxon>Fungi</taxon>
        <taxon>Dikarya</taxon>
        <taxon>Basidiomycota</taxon>
        <taxon>Agaricomycotina</taxon>
        <taxon>Agaricomycetes</taxon>
        <taxon>Agaricomycetidae</taxon>
        <taxon>Boletales</taxon>
        <taxon>Sclerodermatineae</taxon>
        <taxon>Pisolithaceae</taxon>
        <taxon>Pisolithus</taxon>
    </lineage>
</organism>
<protein>
    <submittedName>
        <fullName evidence="2">Uncharacterized protein</fullName>
    </submittedName>
</protein>
<proteinExistence type="predicted"/>
<evidence type="ECO:0000256" key="1">
    <source>
        <dbReference type="SAM" id="MobiDB-lite"/>
    </source>
</evidence>
<name>A0A0C9ZMR8_9AGAM</name>
<evidence type="ECO:0000313" key="2">
    <source>
        <dbReference type="EMBL" id="KIK27204.1"/>
    </source>
</evidence>
<dbReference type="Proteomes" id="UP000054018">
    <property type="component" value="Unassembled WGS sequence"/>
</dbReference>
<dbReference type="EMBL" id="KN833697">
    <property type="protein sequence ID" value="KIK27204.1"/>
    <property type="molecule type" value="Genomic_DNA"/>
</dbReference>